<dbReference type="CDD" id="cd02696">
    <property type="entry name" value="MurNAc-LAA"/>
    <property type="match status" value="1"/>
</dbReference>
<evidence type="ECO:0000256" key="3">
    <source>
        <dbReference type="ARBA" id="ARBA00022801"/>
    </source>
</evidence>
<keyword evidence="7" id="KW-1185">Reference proteome</keyword>
<dbReference type="Proteomes" id="UP000320300">
    <property type="component" value="Unassembled WGS sequence"/>
</dbReference>
<evidence type="ECO:0000259" key="5">
    <source>
        <dbReference type="SMART" id="SM00646"/>
    </source>
</evidence>
<dbReference type="Pfam" id="PF01520">
    <property type="entry name" value="Amidase_3"/>
    <property type="match status" value="1"/>
</dbReference>
<feature type="chain" id="PRO_5021829396" description="N-acetylmuramoyl-L-alanine amidase" evidence="4">
    <location>
        <begin position="20"/>
        <end position="350"/>
    </location>
</feature>
<dbReference type="RefSeq" id="WP_142527782.1">
    <property type="nucleotide sequence ID" value="NZ_CBCSJO010000001.1"/>
</dbReference>
<proteinExistence type="predicted"/>
<dbReference type="InterPro" id="IPR050695">
    <property type="entry name" value="N-acetylmuramoyl_amidase_3"/>
</dbReference>
<dbReference type="PANTHER" id="PTHR30404">
    <property type="entry name" value="N-ACETYLMURAMOYL-L-ALANINE AMIDASE"/>
    <property type="match status" value="1"/>
</dbReference>
<dbReference type="GO" id="GO:0030288">
    <property type="term" value="C:outer membrane-bounded periplasmic space"/>
    <property type="evidence" value="ECO:0007669"/>
    <property type="project" value="TreeGrafter"/>
</dbReference>
<dbReference type="InterPro" id="IPR002508">
    <property type="entry name" value="MurNAc-LAA_cat"/>
</dbReference>
<dbReference type="EC" id="3.5.1.28" evidence="2"/>
<dbReference type="Gene3D" id="3.40.630.40">
    <property type="entry name" value="Zn-dependent exopeptidases"/>
    <property type="match status" value="1"/>
</dbReference>
<organism evidence="6 7">
    <name type="scientific">Pedobacter westerhofensis</name>
    <dbReference type="NCBI Taxonomy" id="425512"/>
    <lineage>
        <taxon>Bacteria</taxon>
        <taxon>Pseudomonadati</taxon>
        <taxon>Bacteroidota</taxon>
        <taxon>Sphingobacteriia</taxon>
        <taxon>Sphingobacteriales</taxon>
        <taxon>Sphingobacteriaceae</taxon>
        <taxon>Pedobacter</taxon>
    </lineage>
</organism>
<dbReference type="GO" id="GO:0009253">
    <property type="term" value="P:peptidoglycan catabolic process"/>
    <property type="evidence" value="ECO:0007669"/>
    <property type="project" value="InterPro"/>
</dbReference>
<protein>
    <recommendedName>
        <fullName evidence="2">N-acetylmuramoyl-L-alanine amidase</fullName>
        <ecNumber evidence="2">3.5.1.28</ecNumber>
    </recommendedName>
</protein>
<feature type="signal peptide" evidence="4">
    <location>
        <begin position="1"/>
        <end position="19"/>
    </location>
</feature>
<dbReference type="SMART" id="SM00646">
    <property type="entry name" value="Ami_3"/>
    <property type="match status" value="1"/>
</dbReference>
<feature type="domain" description="MurNAc-LAA" evidence="5">
    <location>
        <begin position="109"/>
        <end position="232"/>
    </location>
</feature>
<dbReference type="GO" id="GO:0008745">
    <property type="term" value="F:N-acetylmuramoyl-L-alanine amidase activity"/>
    <property type="evidence" value="ECO:0007669"/>
    <property type="project" value="UniProtKB-EC"/>
</dbReference>
<dbReference type="AlphaFoldDB" id="A0A521CNB9"/>
<evidence type="ECO:0000256" key="1">
    <source>
        <dbReference type="ARBA" id="ARBA00001561"/>
    </source>
</evidence>
<dbReference type="PANTHER" id="PTHR30404:SF0">
    <property type="entry name" value="N-ACETYLMURAMOYL-L-ALANINE AMIDASE AMIC"/>
    <property type="match status" value="1"/>
</dbReference>
<dbReference type="OrthoDB" id="9772024at2"/>
<accession>A0A521CNB9</accession>
<evidence type="ECO:0000313" key="7">
    <source>
        <dbReference type="Proteomes" id="UP000320300"/>
    </source>
</evidence>
<dbReference type="EMBL" id="FXTN01000004">
    <property type="protein sequence ID" value="SMO60936.1"/>
    <property type="molecule type" value="Genomic_DNA"/>
</dbReference>
<dbReference type="SUPFAM" id="SSF53187">
    <property type="entry name" value="Zn-dependent exopeptidases"/>
    <property type="match status" value="1"/>
</dbReference>
<keyword evidence="3" id="KW-0378">Hydrolase</keyword>
<comment type="catalytic activity">
    <reaction evidence="1">
        <text>Hydrolyzes the link between N-acetylmuramoyl residues and L-amino acid residues in certain cell-wall glycopeptides.</text>
        <dbReference type="EC" id="3.5.1.28"/>
    </reaction>
</comment>
<evidence type="ECO:0000256" key="4">
    <source>
        <dbReference type="SAM" id="SignalP"/>
    </source>
</evidence>
<name>A0A521CNB9_9SPHI</name>
<sequence>MKNCLVLLLFLMSSFCCLAHVHTSALTDLHSHSFPSSDSLLLHNKTICVDPGHGGTAATDHYRQGINGEREEWINLRVALLLKKKLEARGAKVILTRDTDILVKLEERAAIAVQQKADLLISIHHNATADTAVNFPIIYFHGAVSENLAGVAFGEALGLAFEKYFYRRPIPRSLLSDYVIFPSKGSSVLRNSYGIPGVLAEASFFTNPGEEQRLKQAAYNEAEAQAYLMGIQSYFLQKQTEVRPENISLKIPPFPVLEEAQRTNSIARNWLSDYNEGKKLSLKNDTLSLRSAFELFKRSATSFPDSYVSAYCHEQMAILLRKMKKSDAAATEERRTAEFFVPATPKYNTK</sequence>
<evidence type="ECO:0000256" key="2">
    <source>
        <dbReference type="ARBA" id="ARBA00011901"/>
    </source>
</evidence>
<reference evidence="6 7" key="1">
    <citation type="submission" date="2017-05" db="EMBL/GenBank/DDBJ databases">
        <authorList>
            <person name="Varghese N."/>
            <person name="Submissions S."/>
        </authorList>
    </citation>
    <scope>NUCLEOTIDE SEQUENCE [LARGE SCALE GENOMIC DNA]</scope>
    <source>
        <strain evidence="6 7">DSM 19036</strain>
    </source>
</reference>
<gene>
    <name evidence="6" type="ORF">SAMN06265348_10469</name>
</gene>
<keyword evidence="4" id="KW-0732">Signal</keyword>
<evidence type="ECO:0000313" key="6">
    <source>
        <dbReference type="EMBL" id="SMO60936.1"/>
    </source>
</evidence>